<dbReference type="CDD" id="cd17534">
    <property type="entry name" value="REC_DC-like"/>
    <property type="match status" value="1"/>
</dbReference>
<dbReference type="Pfam" id="PF00072">
    <property type="entry name" value="Response_reg"/>
    <property type="match status" value="1"/>
</dbReference>
<evidence type="ECO:0000256" key="5">
    <source>
        <dbReference type="ARBA" id="ARBA00022777"/>
    </source>
</evidence>
<protein>
    <recommendedName>
        <fullName evidence="2">histidine kinase</fullName>
        <ecNumber evidence="2">2.7.13.3</ecNumber>
    </recommendedName>
</protein>
<dbReference type="Proteomes" id="UP000623440">
    <property type="component" value="Unassembled WGS sequence"/>
</dbReference>
<dbReference type="EC" id="2.7.13.3" evidence="2"/>
<dbReference type="PROSITE" id="PS50112">
    <property type="entry name" value="PAS"/>
    <property type="match status" value="1"/>
</dbReference>
<dbReference type="Pfam" id="PF00512">
    <property type="entry name" value="HisKA"/>
    <property type="match status" value="1"/>
</dbReference>
<dbReference type="CDD" id="cd00130">
    <property type="entry name" value="PAS"/>
    <property type="match status" value="1"/>
</dbReference>
<dbReference type="InterPro" id="IPR011006">
    <property type="entry name" value="CheY-like_superfamily"/>
</dbReference>
<dbReference type="SUPFAM" id="SSF55874">
    <property type="entry name" value="ATPase domain of HSP90 chaperone/DNA topoisomerase II/histidine kinase"/>
    <property type="match status" value="1"/>
</dbReference>
<dbReference type="Gene3D" id="1.10.287.130">
    <property type="match status" value="1"/>
</dbReference>
<gene>
    <name evidence="11" type="ORF">H6G97_11455</name>
</gene>
<dbReference type="EMBL" id="JACJSI010000017">
    <property type="protein sequence ID" value="MBD2530150.1"/>
    <property type="molecule type" value="Genomic_DNA"/>
</dbReference>
<keyword evidence="6" id="KW-0902">Two-component regulatory system</keyword>
<proteinExistence type="predicted"/>
<dbReference type="SUPFAM" id="SSF55785">
    <property type="entry name" value="PYP-like sensor domain (PAS domain)"/>
    <property type="match status" value="1"/>
</dbReference>
<keyword evidence="12" id="KW-1185">Reference proteome</keyword>
<dbReference type="InterPro" id="IPR036097">
    <property type="entry name" value="HisK_dim/P_sf"/>
</dbReference>
<evidence type="ECO:0000256" key="7">
    <source>
        <dbReference type="PROSITE-ProRule" id="PRU00169"/>
    </source>
</evidence>
<dbReference type="InterPro" id="IPR003661">
    <property type="entry name" value="HisK_dim/P_dom"/>
</dbReference>
<dbReference type="Pfam" id="PF00989">
    <property type="entry name" value="PAS"/>
    <property type="match status" value="1"/>
</dbReference>
<accession>A0ABR8DML6</accession>
<dbReference type="InterPro" id="IPR035965">
    <property type="entry name" value="PAS-like_dom_sf"/>
</dbReference>
<dbReference type="PANTHER" id="PTHR43047:SF72">
    <property type="entry name" value="OSMOSENSING HISTIDINE PROTEIN KINASE SLN1"/>
    <property type="match status" value="1"/>
</dbReference>
<evidence type="ECO:0000313" key="12">
    <source>
        <dbReference type="Proteomes" id="UP000623440"/>
    </source>
</evidence>
<dbReference type="InterPro" id="IPR005467">
    <property type="entry name" value="His_kinase_dom"/>
</dbReference>
<dbReference type="InterPro" id="IPR036890">
    <property type="entry name" value="HATPase_C_sf"/>
</dbReference>
<dbReference type="SMART" id="SM00388">
    <property type="entry name" value="HisKA"/>
    <property type="match status" value="1"/>
</dbReference>
<reference evidence="11 12" key="1">
    <citation type="journal article" date="2020" name="ISME J.">
        <title>Comparative genomics reveals insights into cyanobacterial evolution and habitat adaptation.</title>
        <authorList>
            <person name="Chen M.Y."/>
            <person name="Teng W.K."/>
            <person name="Zhao L."/>
            <person name="Hu C.X."/>
            <person name="Zhou Y.K."/>
            <person name="Han B.P."/>
            <person name="Song L.R."/>
            <person name="Shu W.S."/>
        </authorList>
    </citation>
    <scope>NUCLEOTIDE SEQUENCE [LARGE SCALE GENOMIC DNA]</scope>
    <source>
        <strain evidence="11 12">FACHB-838</strain>
    </source>
</reference>
<dbReference type="CDD" id="cd00075">
    <property type="entry name" value="HATPase"/>
    <property type="match status" value="1"/>
</dbReference>
<evidence type="ECO:0000313" key="11">
    <source>
        <dbReference type="EMBL" id="MBD2530150.1"/>
    </source>
</evidence>
<feature type="domain" description="Response regulatory" evidence="9">
    <location>
        <begin position="5"/>
        <end position="120"/>
    </location>
</feature>
<keyword evidence="4" id="KW-0808">Transferase</keyword>
<dbReference type="PANTHER" id="PTHR43047">
    <property type="entry name" value="TWO-COMPONENT HISTIDINE PROTEIN KINASE"/>
    <property type="match status" value="1"/>
</dbReference>
<dbReference type="Gene3D" id="3.30.565.10">
    <property type="entry name" value="Histidine kinase-like ATPase, C-terminal domain"/>
    <property type="match status" value="1"/>
</dbReference>
<dbReference type="SMART" id="SM00448">
    <property type="entry name" value="REC"/>
    <property type="match status" value="1"/>
</dbReference>
<evidence type="ECO:0000256" key="3">
    <source>
        <dbReference type="ARBA" id="ARBA00022553"/>
    </source>
</evidence>
<dbReference type="SUPFAM" id="SSF52172">
    <property type="entry name" value="CheY-like"/>
    <property type="match status" value="1"/>
</dbReference>
<evidence type="ECO:0000256" key="1">
    <source>
        <dbReference type="ARBA" id="ARBA00000085"/>
    </source>
</evidence>
<dbReference type="InterPro" id="IPR013767">
    <property type="entry name" value="PAS_fold"/>
</dbReference>
<name>A0ABR8DML6_9NOSO</name>
<organism evidence="11 12">
    <name type="scientific">Nostoc flagelliforme FACHB-838</name>
    <dbReference type="NCBI Taxonomy" id="2692904"/>
    <lineage>
        <taxon>Bacteria</taxon>
        <taxon>Bacillati</taxon>
        <taxon>Cyanobacteriota</taxon>
        <taxon>Cyanophyceae</taxon>
        <taxon>Nostocales</taxon>
        <taxon>Nostocaceae</taxon>
        <taxon>Nostoc</taxon>
    </lineage>
</organism>
<feature type="domain" description="Histidine kinase" evidence="8">
    <location>
        <begin position="279"/>
        <end position="497"/>
    </location>
</feature>
<dbReference type="InterPro" id="IPR004358">
    <property type="entry name" value="Sig_transdc_His_kin-like_C"/>
</dbReference>
<dbReference type="PRINTS" id="PR00344">
    <property type="entry name" value="BCTRLSENSOR"/>
</dbReference>
<evidence type="ECO:0000256" key="6">
    <source>
        <dbReference type="ARBA" id="ARBA00023012"/>
    </source>
</evidence>
<dbReference type="Gene3D" id="3.40.50.2300">
    <property type="match status" value="1"/>
</dbReference>
<dbReference type="Gene3D" id="3.30.450.20">
    <property type="entry name" value="PAS domain"/>
    <property type="match status" value="1"/>
</dbReference>
<feature type="domain" description="PAS" evidence="10">
    <location>
        <begin position="132"/>
        <end position="205"/>
    </location>
</feature>
<dbReference type="InterPro" id="IPR001789">
    <property type="entry name" value="Sig_transdc_resp-reg_receiver"/>
</dbReference>
<evidence type="ECO:0000259" key="9">
    <source>
        <dbReference type="PROSITE" id="PS50110"/>
    </source>
</evidence>
<feature type="modified residue" description="4-aspartylphosphate" evidence="7">
    <location>
        <position position="55"/>
    </location>
</feature>
<dbReference type="CDD" id="cd00082">
    <property type="entry name" value="HisKA"/>
    <property type="match status" value="1"/>
</dbReference>
<dbReference type="InterPro" id="IPR003594">
    <property type="entry name" value="HATPase_dom"/>
</dbReference>
<dbReference type="SMART" id="SM00091">
    <property type="entry name" value="PAS"/>
    <property type="match status" value="1"/>
</dbReference>
<evidence type="ECO:0000256" key="4">
    <source>
        <dbReference type="ARBA" id="ARBA00022679"/>
    </source>
</evidence>
<dbReference type="Pfam" id="PF02518">
    <property type="entry name" value="HATPase_c"/>
    <property type="match status" value="1"/>
</dbReference>
<comment type="catalytic activity">
    <reaction evidence="1">
        <text>ATP + protein L-histidine = ADP + protein N-phospho-L-histidine.</text>
        <dbReference type="EC" id="2.7.13.3"/>
    </reaction>
</comment>
<dbReference type="PROSITE" id="PS50109">
    <property type="entry name" value="HIS_KIN"/>
    <property type="match status" value="1"/>
</dbReference>
<comment type="caution">
    <text evidence="11">The sequence shown here is derived from an EMBL/GenBank/DDBJ whole genome shotgun (WGS) entry which is preliminary data.</text>
</comment>
<evidence type="ECO:0000259" key="8">
    <source>
        <dbReference type="PROSITE" id="PS50109"/>
    </source>
</evidence>
<evidence type="ECO:0000259" key="10">
    <source>
        <dbReference type="PROSITE" id="PS50112"/>
    </source>
</evidence>
<dbReference type="RefSeq" id="WP_190940717.1">
    <property type="nucleotide sequence ID" value="NZ_JACJSI010000017.1"/>
</dbReference>
<dbReference type="SMART" id="SM00387">
    <property type="entry name" value="HATPase_c"/>
    <property type="match status" value="1"/>
</dbReference>
<evidence type="ECO:0000256" key="2">
    <source>
        <dbReference type="ARBA" id="ARBA00012438"/>
    </source>
</evidence>
<keyword evidence="3 7" id="KW-0597">Phosphoprotein</keyword>
<dbReference type="NCBIfam" id="TIGR00229">
    <property type="entry name" value="sensory_box"/>
    <property type="match status" value="1"/>
</dbReference>
<dbReference type="SUPFAM" id="SSF47384">
    <property type="entry name" value="Homodimeric domain of signal transducing histidine kinase"/>
    <property type="match status" value="1"/>
</dbReference>
<dbReference type="InterPro" id="IPR000014">
    <property type="entry name" value="PAS"/>
</dbReference>
<dbReference type="PROSITE" id="PS50110">
    <property type="entry name" value="RESPONSE_REGULATORY"/>
    <property type="match status" value="1"/>
</dbReference>
<keyword evidence="5" id="KW-0418">Kinase</keyword>
<sequence>MGQARILVVEDEVIVARTIASQLSQLGYIVTGTASSGNAAIAKALETQPELILMDIILKGEMDGITTASKIHDQLDIPIIYLTAYGDEHTLERAKITQPFGYVVKPFTTKDLKIAIEIAILKHQLESELRESRDQLATLFNSMSDAVIATNEQGAVTFMNPAAEALTGWQQKDALGHEATKIFHIVNEVTEATLENPVTKVLREQQVVYLGESTSLITKSGKRIPIGDSASPLKRRPDQINGVVVVFWDLSERQQTKLLEQALEKEQEVNRLKSLFISTVSHEFRNPLTVVQTAVELIEMQGANLIDAKRAIYLKRIQGAVQSMEKLMEEVLFMGRAEAEKLIYNPAPLTLKQFCLELIEDFSIAESSLCEIIFTCHHENTFAVMDEELLRYMFGNLLSNAVKYSPRGGDIQFNLIYDQIEKVAIFNIQDQGIGIPEADQARLFESFYRASNAQSIQGTGLGLVIVKRCVDAHRGQISVTSEVGIGTTFTVILPLNSELALTEADE</sequence>